<accession>A0A1W2TQ93</accession>
<dbReference type="STRING" id="77044.A0A1W2TQ93"/>
<name>A0A1W2TQ93_ROSNE</name>
<evidence type="ECO:0000313" key="3">
    <source>
        <dbReference type="Proteomes" id="UP000054516"/>
    </source>
</evidence>
<dbReference type="InterPro" id="IPR054289">
    <property type="entry name" value="DUF7025"/>
</dbReference>
<dbReference type="EMBL" id="DF977493">
    <property type="protein sequence ID" value="GAP90596.2"/>
    <property type="molecule type" value="Genomic_DNA"/>
</dbReference>
<keyword evidence="3" id="KW-1185">Reference proteome</keyword>
<organism evidence="2">
    <name type="scientific">Rosellinia necatrix</name>
    <name type="common">White root-rot fungus</name>
    <dbReference type="NCBI Taxonomy" id="77044"/>
    <lineage>
        <taxon>Eukaryota</taxon>
        <taxon>Fungi</taxon>
        <taxon>Dikarya</taxon>
        <taxon>Ascomycota</taxon>
        <taxon>Pezizomycotina</taxon>
        <taxon>Sordariomycetes</taxon>
        <taxon>Xylariomycetidae</taxon>
        <taxon>Xylariales</taxon>
        <taxon>Xylariaceae</taxon>
        <taxon>Rosellinia</taxon>
    </lineage>
</organism>
<dbReference type="PANTHER" id="PTHR46411:SF2">
    <property type="entry name" value="AAA+ ATPASE DOMAIN-CONTAINING PROTEIN"/>
    <property type="match status" value="1"/>
</dbReference>
<dbReference type="PANTHER" id="PTHR46411">
    <property type="entry name" value="FAMILY ATPASE, PUTATIVE-RELATED"/>
    <property type="match status" value="1"/>
</dbReference>
<proteinExistence type="predicted"/>
<protein>
    <submittedName>
        <fullName evidence="2">Putative AAA family ATPase</fullName>
    </submittedName>
</protein>
<evidence type="ECO:0000313" key="2">
    <source>
        <dbReference type="EMBL" id="GAP90596.2"/>
    </source>
</evidence>
<evidence type="ECO:0000259" key="1">
    <source>
        <dbReference type="Pfam" id="PF22942"/>
    </source>
</evidence>
<gene>
    <name evidence="2" type="ORF">SAMD00023353_4800920</name>
</gene>
<dbReference type="Proteomes" id="UP000054516">
    <property type="component" value="Unassembled WGS sequence"/>
</dbReference>
<dbReference type="AlphaFoldDB" id="A0A1W2TQ93"/>
<feature type="domain" description="DUF7025" evidence="1">
    <location>
        <begin position="196"/>
        <end position="289"/>
    </location>
</feature>
<sequence length="320" mass="36393">MPQNPIMSVAEYQTALPELFPGSNKGQIEGEADEDQTGVPLGRKGFADIIEYRFVTLAGRDKKIIPVSGLIPKQNNAGKACSQEKKYKDYAIVLRRTWVQQGKSSVPARIELEIQSEELCQAFRKIAINTYEGTDMDSFPIKINCPFPELFFYRDEIKDLAEKDPNKNVRRQAQILYKFVTENGLMSGFLIDHEKYYDKGQVVTDILWTIYPPNSILVVQVGMIQECWICRNVSIKSDESGVHWIIVGFRIGYDGLSLGMVRQEFAIPMTTVGLYKISNLPIVPLEKHEDRDALERKLAMRATHLQDMLGNDFNSFSAKQ</sequence>
<reference evidence="2" key="1">
    <citation type="submission" date="2016-03" db="EMBL/GenBank/DDBJ databases">
        <title>Draft genome sequence of Rosellinia necatrix.</title>
        <authorList>
            <person name="Kanematsu S."/>
        </authorList>
    </citation>
    <scope>NUCLEOTIDE SEQUENCE [LARGE SCALE GENOMIC DNA]</scope>
    <source>
        <strain evidence="2">W97</strain>
    </source>
</reference>
<dbReference type="OrthoDB" id="10042665at2759"/>
<dbReference type="Pfam" id="PF22942">
    <property type="entry name" value="DUF7025"/>
    <property type="match status" value="1"/>
</dbReference>